<evidence type="ECO:0000313" key="2">
    <source>
        <dbReference type="Proteomes" id="UP001589646"/>
    </source>
</evidence>
<dbReference type="RefSeq" id="WP_346126247.1">
    <property type="nucleotide sequence ID" value="NZ_BAAAXC010000015.1"/>
</dbReference>
<gene>
    <name evidence="1" type="ORF">ACFFRN_01810</name>
</gene>
<accession>A0ABV5PQI8</accession>
<proteinExistence type="predicted"/>
<protein>
    <submittedName>
        <fullName evidence="1">Uncharacterized protein</fullName>
    </submittedName>
</protein>
<dbReference type="Proteomes" id="UP001589646">
    <property type="component" value="Unassembled WGS sequence"/>
</dbReference>
<name>A0ABV5PQI8_9ACTN</name>
<dbReference type="EMBL" id="JBHMCE010000001">
    <property type="protein sequence ID" value="MFB9525344.1"/>
    <property type="molecule type" value="Genomic_DNA"/>
</dbReference>
<organism evidence="1 2">
    <name type="scientific">Nonomuraea roseola</name>
    <dbReference type="NCBI Taxonomy" id="46179"/>
    <lineage>
        <taxon>Bacteria</taxon>
        <taxon>Bacillati</taxon>
        <taxon>Actinomycetota</taxon>
        <taxon>Actinomycetes</taxon>
        <taxon>Streptosporangiales</taxon>
        <taxon>Streptosporangiaceae</taxon>
        <taxon>Nonomuraea</taxon>
    </lineage>
</organism>
<evidence type="ECO:0000313" key="1">
    <source>
        <dbReference type="EMBL" id="MFB9525344.1"/>
    </source>
</evidence>
<keyword evidence="2" id="KW-1185">Reference proteome</keyword>
<reference evidence="1 2" key="1">
    <citation type="submission" date="2024-09" db="EMBL/GenBank/DDBJ databases">
        <authorList>
            <person name="Sun Q."/>
            <person name="Mori K."/>
        </authorList>
    </citation>
    <scope>NUCLEOTIDE SEQUENCE [LARGE SCALE GENOMIC DNA]</scope>
    <source>
        <strain evidence="1 2">JCM 3323</strain>
    </source>
</reference>
<sequence length="56" mass="5844">MDLEAVARAALAFGGVRSAVVRVTLAAPGGPFPVPSAHVWIGDPVACHRTTRCYPQ</sequence>
<comment type="caution">
    <text evidence="1">The sequence shown here is derived from an EMBL/GenBank/DDBJ whole genome shotgun (WGS) entry which is preliminary data.</text>
</comment>